<dbReference type="RefSeq" id="WP_156713862.1">
    <property type="nucleotide sequence ID" value="NZ_WPHG01000004.1"/>
</dbReference>
<evidence type="ECO:0008006" key="3">
    <source>
        <dbReference type="Google" id="ProtNLM"/>
    </source>
</evidence>
<reference evidence="1 2" key="1">
    <citation type="submission" date="2019-12" db="EMBL/GenBank/DDBJ databases">
        <title>Nitratireductor arenosus sp. nov., Isolated from sea sand, Jeju island, South Korea.</title>
        <authorList>
            <person name="Kim W."/>
        </authorList>
    </citation>
    <scope>NUCLEOTIDE SEQUENCE [LARGE SCALE GENOMIC DNA]</scope>
    <source>
        <strain evidence="1 2">CAU 1489</strain>
    </source>
</reference>
<organism evidence="1 2">
    <name type="scientific">Nitratireductor arenosus</name>
    <dbReference type="NCBI Taxonomy" id="2682096"/>
    <lineage>
        <taxon>Bacteria</taxon>
        <taxon>Pseudomonadati</taxon>
        <taxon>Pseudomonadota</taxon>
        <taxon>Alphaproteobacteria</taxon>
        <taxon>Hyphomicrobiales</taxon>
        <taxon>Phyllobacteriaceae</taxon>
        <taxon>Nitratireductor</taxon>
    </lineage>
</organism>
<evidence type="ECO:0000313" key="2">
    <source>
        <dbReference type="Proteomes" id="UP000463224"/>
    </source>
</evidence>
<accession>A0A844QFZ4</accession>
<evidence type="ECO:0000313" key="1">
    <source>
        <dbReference type="EMBL" id="MVA98886.1"/>
    </source>
</evidence>
<keyword evidence="2" id="KW-1185">Reference proteome</keyword>
<comment type="caution">
    <text evidence="1">The sequence shown here is derived from an EMBL/GenBank/DDBJ whole genome shotgun (WGS) entry which is preliminary data.</text>
</comment>
<name>A0A844QFZ4_9HYPH</name>
<proteinExistence type="predicted"/>
<dbReference type="Proteomes" id="UP000463224">
    <property type="component" value="Unassembled WGS sequence"/>
</dbReference>
<dbReference type="EMBL" id="WPHG01000004">
    <property type="protein sequence ID" value="MVA98886.1"/>
    <property type="molecule type" value="Genomic_DNA"/>
</dbReference>
<sequence length="219" mass="23657">MTHDLELKPCPFCGSANLNSGGDDKYVGYACLDCGALGPNHYDSRFDWNTRAALSHEGDARATDCEDETDRKLQTVVAPDNGTVPEVMAAILECARAWVPEARIIGNVRAGDIARAVESALSTPKAEVRGGTLNLHLGSNNTVDCGGADISDPLHGKKITIRDANTSPAPTITDEAVERAAASDQIIGQIEDRFPNWQSYRDLLDCIDCTMAELRRDVR</sequence>
<dbReference type="AlphaFoldDB" id="A0A844QFZ4"/>
<protein>
    <recommendedName>
        <fullName evidence="3">Restriction alleviation protein Lar</fullName>
    </recommendedName>
</protein>
<gene>
    <name evidence="1" type="ORF">GN330_16685</name>
</gene>